<reference evidence="2" key="2">
    <citation type="submission" date="2020-10" db="EMBL/GenBank/DDBJ databases">
        <authorList>
            <person name="Cooper E.A."/>
            <person name="Brenton Z.W."/>
            <person name="Flinn B.S."/>
            <person name="Jenkins J."/>
            <person name="Shu S."/>
            <person name="Flowers D."/>
            <person name="Luo F."/>
            <person name="Wang Y."/>
            <person name="Xia P."/>
            <person name="Barry K."/>
            <person name="Daum C."/>
            <person name="Lipzen A."/>
            <person name="Yoshinaga Y."/>
            <person name="Schmutz J."/>
            <person name="Saski C."/>
            <person name="Vermerris W."/>
            <person name="Kresovich S."/>
        </authorList>
    </citation>
    <scope>NUCLEOTIDE SEQUENCE</scope>
</reference>
<evidence type="ECO:0000256" key="1">
    <source>
        <dbReference type="SAM" id="MobiDB-lite"/>
    </source>
</evidence>
<sequence>PPPLPSFAPRADPRSPPSSPIAMAFGWRRGHGTGDAMATPPRRLWWIRPASSGADRQAVVYPPVELLGVLASCLHAELAV</sequence>
<accession>A0A921Q4X1</accession>
<proteinExistence type="predicted"/>
<feature type="non-terminal residue" evidence="2">
    <location>
        <position position="80"/>
    </location>
</feature>
<feature type="non-terminal residue" evidence="2">
    <location>
        <position position="1"/>
    </location>
</feature>
<evidence type="ECO:0000313" key="2">
    <source>
        <dbReference type="EMBL" id="KAG0514177.1"/>
    </source>
</evidence>
<evidence type="ECO:0000313" key="3">
    <source>
        <dbReference type="Proteomes" id="UP000807115"/>
    </source>
</evidence>
<protein>
    <submittedName>
        <fullName evidence="2">Uncharacterized protein</fullName>
    </submittedName>
</protein>
<feature type="region of interest" description="Disordered" evidence="1">
    <location>
        <begin position="1"/>
        <end position="38"/>
    </location>
</feature>
<name>A0A921Q4X1_SORBI</name>
<dbReference type="EMBL" id="CM027689">
    <property type="protein sequence ID" value="KAG0514177.1"/>
    <property type="molecule type" value="Genomic_DNA"/>
</dbReference>
<comment type="caution">
    <text evidence="2">The sequence shown here is derived from an EMBL/GenBank/DDBJ whole genome shotgun (WGS) entry which is preliminary data.</text>
</comment>
<organism evidence="2 3">
    <name type="scientific">Sorghum bicolor</name>
    <name type="common">Sorghum</name>
    <name type="synonym">Sorghum vulgare</name>
    <dbReference type="NCBI Taxonomy" id="4558"/>
    <lineage>
        <taxon>Eukaryota</taxon>
        <taxon>Viridiplantae</taxon>
        <taxon>Streptophyta</taxon>
        <taxon>Embryophyta</taxon>
        <taxon>Tracheophyta</taxon>
        <taxon>Spermatophyta</taxon>
        <taxon>Magnoliopsida</taxon>
        <taxon>Liliopsida</taxon>
        <taxon>Poales</taxon>
        <taxon>Poaceae</taxon>
        <taxon>PACMAD clade</taxon>
        <taxon>Panicoideae</taxon>
        <taxon>Andropogonodae</taxon>
        <taxon>Andropogoneae</taxon>
        <taxon>Sorghinae</taxon>
        <taxon>Sorghum</taxon>
    </lineage>
</organism>
<dbReference type="AlphaFoldDB" id="A0A921Q4X1"/>
<dbReference type="Proteomes" id="UP000807115">
    <property type="component" value="Chromosome 10"/>
</dbReference>
<reference evidence="2" key="1">
    <citation type="journal article" date="2019" name="BMC Genomics">
        <title>A new reference genome for Sorghum bicolor reveals high levels of sequence similarity between sweet and grain genotypes: implications for the genetics of sugar metabolism.</title>
        <authorList>
            <person name="Cooper E.A."/>
            <person name="Brenton Z.W."/>
            <person name="Flinn B.S."/>
            <person name="Jenkins J."/>
            <person name="Shu S."/>
            <person name="Flowers D."/>
            <person name="Luo F."/>
            <person name="Wang Y."/>
            <person name="Xia P."/>
            <person name="Barry K."/>
            <person name="Daum C."/>
            <person name="Lipzen A."/>
            <person name="Yoshinaga Y."/>
            <person name="Schmutz J."/>
            <person name="Saski C."/>
            <person name="Vermerris W."/>
            <person name="Kresovich S."/>
        </authorList>
    </citation>
    <scope>NUCLEOTIDE SEQUENCE</scope>
</reference>
<gene>
    <name evidence="2" type="ORF">BDA96_10G168100</name>
</gene>